<gene>
    <name evidence="1" type="ORF">CA264_06170</name>
</gene>
<sequence>MPLSPKLQQILDKTYEPAQRFDKQYSGKDITYMTNEYGEPVTLFIGRRRDDGSIAGERYVRRIVRKPGSHDILKSHWENKGKVSR</sequence>
<organism evidence="1 2">
    <name type="scientific">Pontibacter actiniarum</name>
    <dbReference type="NCBI Taxonomy" id="323450"/>
    <lineage>
        <taxon>Bacteria</taxon>
        <taxon>Pseudomonadati</taxon>
        <taxon>Bacteroidota</taxon>
        <taxon>Cytophagia</taxon>
        <taxon>Cytophagales</taxon>
        <taxon>Hymenobacteraceae</taxon>
        <taxon>Pontibacter</taxon>
    </lineage>
</organism>
<dbReference type="STRING" id="709015.GCA_000472485_01236"/>
<dbReference type="Proteomes" id="UP000266292">
    <property type="component" value="Chromosome"/>
</dbReference>
<dbReference type="EMBL" id="CP021235">
    <property type="protein sequence ID" value="ARS35061.1"/>
    <property type="molecule type" value="Genomic_DNA"/>
</dbReference>
<evidence type="ECO:0000313" key="1">
    <source>
        <dbReference type="EMBL" id="ARS35061.1"/>
    </source>
</evidence>
<evidence type="ECO:0000313" key="2">
    <source>
        <dbReference type="Proteomes" id="UP000266292"/>
    </source>
</evidence>
<dbReference type="OrthoDB" id="770510at2"/>
<accession>A0A1X9YQD8</accession>
<name>A0A1X9YQD8_9BACT</name>
<dbReference type="AlphaFoldDB" id="A0A1X9YQD8"/>
<keyword evidence="2" id="KW-1185">Reference proteome</keyword>
<reference evidence="2" key="1">
    <citation type="submission" date="2017-05" db="EMBL/GenBank/DDBJ databases">
        <authorList>
            <person name="Ray J."/>
            <person name="Price M."/>
            <person name="Deutschbauer A."/>
        </authorList>
    </citation>
    <scope>NUCLEOTIDE SEQUENCE [LARGE SCALE GENOMIC DNA]</scope>
    <source>
        <strain evidence="2">DSM 19842</strain>
    </source>
</reference>
<proteinExistence type="predicted"/>
<dbReference type="KEGG" id="pact:CA264_06170"/>
<protein>
    <submittedName>
        <fullName evidence="1">Uncharacterized protein</fullName>
    </submittedName>
</protein>